<sequence>MKPDAVLTWAEEIKEAEEKSETAVPKQGEARNTSTVATATCAARRRARRKALGAAYRLKSEAHPTNAVVTTETDAEKKKIDTSEITASEESNTGAVTVTTCKMTACQRCRARRRAATTVRGLKSEARPSYTVITAAAASDPRRSGHRHRDTWKKIRVPETKGAEKGSSSAQKEDKGGRVAARRDQPLHDSRLALALRACVWAKQVSHNVLATLLMVPFIHSSMVRGNRAEALARTDKFTYRRRGLMVRRLNVVSARLRLGHRPPWQVAGLEGKSIFYATPLVPNTIEHYCLSCPTEAYMAQFELLADVEGCDDQERALRLVASLQGPALRKPLPQLSQELETLVRCASPMAAEDVVTILTWDYFVDALQDRKLQLYIWQAHLEDVQAALVKSLEVETFLHTMMGMSPWEGPYEVHQVLSEVTYKIRRGHRGRTWVVHVDRLWAYQNSGSFSWGEKGHEDEEGNEEEWEDQPDVEETLEEL</sequence>
<feature type="compositionally biased region" description="Basic and acidic residues" evidence="1">
    <location>
        <begin position="152"/>
        <end position="164"/>
    </location>
</feature>
<feature type="compositionally biased region" description="Basic and acidic residues" evidence="1">
    <location>
        <begin position="171"/>
        <end position="184"/>
    </location>
</feature>
<protein>
    <recommendedName>
        <fullName evidence="2">Integrase p58-like C-terminal domain-containing protein</fullName>
    </recommendedName>
</protein>
<dbReference type="InterPro" id="IPR054465">
    <property type="entry name" value="Integrase_p58-like_C"/>
</dbReference>
<feature type="compositionally biased region" description="Acidic residues" evidence="1">
    <location>
        <begin position="459"/>
        <end position="480"/>
    </location>
</feature>
<feature type="region of interest" description="Disordered" evidence="1">
    <location>
        <begin position="15"/>
        <end position="43"/>
    </location>
</feature>
<dbReference type="EMBL" id="VSRR010000312">
    <property type="protein sequence ID" value="MPC13869.1"/>
    <property type="molecule type" value="Genomic_DNA"/>
</dbReference>
<feature type="region of interest" description="Disordered" evidence="1">
    <location>
        <begin position="137"/>
        <end position="184"/>
    </location>
</feature>
<evidence type="ECO:0000313" key="3">
    <source>
        <dbReference type="EMBL" id="MPC13869.1"/>
    </source>
</evidence>
<dbReference type="AlphaFoldDB" id="A0A5B7CWR8"/>
<dbReference type="Pfam" id="PF22938">
    <property type="entry name" value="Integrase_p58_C"/>
    <property type="match status" value="1"/>
</dbReference>
<keyword evidence="4" id="KW-1185">Reference proteome</keyword>
<feature type="region of interest" description="Disordered" evidence="1">
    <location>
        <begin position="452"/>
        <end position="480"/>
    </location>
</feature>
<comment type="caution">
    <text evidence="3">The sequence shown here is derived from an EMBL/GenBank/DDBJ whole genome shotgun (WGS) entry which is preliminary data.</text>
</comment>
<gene>
    <name evidence="3" type="ORF">E2C01_006618</name>
</gene>
<evidence type="ECO:0000313" key="4">
    <source>
        <dbReference type="Proteomes" id="UP000324222"/>
    </source>
</evidence>
<proteinExistence type="predicted"/>
<feature type="domain" description="Integrase p58-like C-terminal" evidence="2">
    <location>
        <begin position="410"/>
        <end position="442"/>
    </location>
</feature>
<evidence type="ECO:0000256" key="1">
    <source>
        <dbReference type="SAM" id="MobiDB-lite"/>
    </source>
</evidence>
<organism evidence="3 4">
    <name type="scientific">Portunus trituberculatus</name>
    <name type="common">Swimming crab</name>
    <name type="synonym">Neptunus trituberculatus</name>
    <dbReference type="NCBI Taxonomy" id="210409"/>
    <lineage>
        <taxon>Eukaryota</taxon>
        <taxon>Metazoa</taxon>
        <taxon>Ecdysozoa</taxon>
        <taxon>Arthropoda</taxon>
        <taxon>Crustacea</taxon>
        <taxon>Multicrustacea</taxon>
        <taxon>Malacostraca</taxon>
        <taxon>Eumalacostraca</taxon>
        <taxon>Eucarida</taxon>
        <taxon>Decapoda</taxon>
        <taxon>Pleocyemata</taxon>
        <taxon>Brachyura</taxon>
        <taxon>Eubrachyura</taxon>
        <taxon>Portunoidea</taxon>
        <taxon>Portunidae</taxon>
        <taxon>Portuninae</taxon>
        <taxon>Portunus</taxon>
    </lineage>
</organism>
<name>A0A5B7CWR8_PORTR</name>
<accession>A0A5B7CWR8</accession>
<evidence type="ECO:0000259" key="2">
    <source>
        <dbReference type="Pfam" id="PF22938"/>
    </source>
</evidence>
<dbReference type="Proteomes" id="UP000324222">
    <property type="component" value="Unassembled WGS sequence"/>
</dbReference>
<feature type="compositionally biased region" description="Low complexity" evidence="1">
    <location>
        <begin position="33"/>
        <end position="42"/>
    </location>
</feature>
<reference evidence="3 4" key="1">
    <citation type="submission" date="2019-05" db="EMBL/GenBank/DDBJ databases">
        <title>Another draft genome of Portunus trituberculatus and its Hox gene families provides insights of decapod evolution.</title>
        <authorList>
            <person name="Jeong J.-H."/>
            <person name="Song I."/>
            <person name="Kim S."/>
            <person name="Choi T."/>
            <person name="Kim D."/>
            <person name="Ryu S."/>
            <person name="Kim W."/>
        </authorList>
    </citation>
    <scope>NUCLEOTIDE SEQUENCE [LARGE SCALE GENOMIC DNA]</scope>
    <source>
        <tissue evidence="3">Muscle</tissue>
    </source>
</reference>